<name>A0AAV0W168_9HEMI</name>
<keyword evidence="2" id="KW-1185">Reference proteome</keyword>
<gene>
    <name evidence="1" type="ORF">MEUPH1_LOCUS5898</name>
</gene>
<comment type="caution">
    <text evidence="1">The sequence shown here is derived from an EMBL/GenBank/DDBJ whole genome shotgun (WGS) entry which is preliminary data.</text>
</comment>
<proteinExistence type="predicted"/>
<evidence type="ECO:0000313" key="1">
    <source>
        <dbReference type="EMBL" id="CAI6349322.1"/>
    </source>
</evidence>
<accession>A0AAV0W168</accession>
<reference evidence="1 2" key="1">
    <citation type="submission" date="2023-01" db="EMBL/GenBank/DDBJ databases">
        <authorList>
            <person name="Whitehead M."/>
        </authorList>
    </citation>
    <scope>NUCLEOTIDE SEQUENCE [LARGE SCALE GENOMIC DNA]</scope>
</reference>
<dbReference type="EMBL" id="CARXXK010000001">
    <property type="protein sequence ID" value="CAI6349322.1"/>
    <property type="molecule type" value="Genomic_DNA"/>
</dbReference>
<sequence length="116" mass="13779">MLLRIYEIYDSRNQQFRLQNHSVKSEIWLPTSRSRRNSIAVFEHIRPRLSFSTYHKRYDFTYRRTVSWSKNGGRGANVSIGASTLPQWYFNFKTAMDSERTADREAVRILIGETQL</sequence>
<dbReference type="Proteomes" id="UP001160148">
    <property type="component" value="Unassembled WGS sequence"/>
</dbReference>
<dbReference type="AlphaFoldDB" id="A0AAV0W168"/>
<organism evidence="1 2">
    <name type="scientific">Macrosiphum euphorbiae</name>
    <name type="common">potato aphid</name>
    <dbReference type="NCBI Taxonomy" id="13131"/>
    <lineage>
        <taxon>Eukaryota</taxon>
        <taxon>Metazoa</taxon>
        <taxon>Ecdysozoa</taxon>
        <taxon>Arthropoda</taxon>
        <taxon>Hexapoda</taxon>
        <taxon>Insecta</taxon>
        <taxon>Pterygota</taxon>
        <taxon>Neoptera</taxon>
        <taxon>Paraneoptera</taxon>
        <taxon>Hemiptera</taxon>
        <taxon>Sternorrhyncha</taxon>
        <taxon>Aphidomorpha</taxon>
        <taxon>Aphidoidea</taxon>
        <taxon>Aphididae</taxon>
        <taxon>Macrosiphini</taxon>
        <taxon>Macrosiphum</taxon>
    </lineage>
</organism>
<evidence type="ECO:0000313" key="2">
    <source>
        <dbReference type="Proteomes" id="UP001160148"/>
    </source>
</evidence>
<protein>
    <submittedName>
        <fullName evidence="1">Uncharacterized protein</fullName>
    </submittedName>
</protein>